<dbReference type="Proteomes" id="UP000018511">
    <property type="component" value="Unassembled WGS sequence"/>
</dbReference>
<evidence type="ECO:0000256" key="6">
    <source>
        <dbReference type="SAM" id="SignalP"/>
    </source>
</evidence>
<keyword evidence="4" id="KW-0574">Periplasm</keyword>
<evidence type="ECO:0000256" key="1">
    <source>
        <dbReference type="ARBA" id="ARBA00004418"/>
    </source>
</evidence>
<accession>V7DFC1</accession>
<dbReference type="InterPro" id="IPR013783">
    <property type="entry name" value="Ig-like_fold"/>
</dbReference>
<dbReference type="SUPFAM" id="SSF49584">
    <property type="entry name" value="Periplasmic chaperone C-domain"/>
    <property type="match status" value="1"/>
</dbReference>
<feature type="domain" description="Pili assembly chaperone N-terminal" evidence="7">
    <location>
        <begin position="32"/>
        <end position="148"/>
    </location>
</feature>
<dbReference type="EMBL" id="AXUP01000067">
    <property type="protein sequence ID" value="ESW40338.1"/>
    <property type="molecule type" value="Genomic_DNA"/>
</dbReference>
<dbReference type="Pfam" id="PF02753">
    <property type="entry name" value="PapD_C"/>
    <property type="match status" value="1"/>
</dbReference>
<dbReference type="PANTHER" id="PTHR30251:SF2">
    <property type="entry name" value="FIMBRIAL CHAPERONE YADV-RELATED"/>
    <property type="match status" value="1"/>
</dbReference>
<protein>
    <submittedName>
        <fullName evidence="9">Pilus assembly protein</fullName>
    </submittedName>
</protein>
<dbReference type="Gene3D" id="2.60.40.10">
    <property type="entry name" value="Immunoglobulins"/>
    <property type="match status" value="2"/>
</dbReference>
<dbReference type="InterPro" id="IPR050643">
    <property type="entry name" value="Periplasmic_pilus_chap"/>
</dbReference>
<evidence type="ECO:0000256" key="2">
    <source>
        <dbReference type="ARBA" id="ARBA00007399"/>
    </source>
</evidence>
<feature type="chain" id="PRO_5004756864" evidence="6">
    <location>
        <begin position="31"/>
        <end position="250"/>
    </location>
</feature>
<evidence type="ECO:0000259" key="8">
    <source>
        <dbReference type="Pfam" id="PF02753"/>
    </source>
</evidence>
<dbReference type="GO" id="GO:0030288">
    <property type="term" value="C:outer membrane-bounded periplasmic space"/>
    <property type="evidence" value="ECO:0007669"/>
    <property type="project" value="InterPro"/>
</dbReference>
<comment type="similarity">
    <text evidence="2">Belongs to the periplasmic pilus chaperone family.</text>
</comment>
<evidence type="ECO:0000259" key="7">
    <source>
        <dbReference type="Pfam" id="PF00345"/>
    </source>
</evidence>
<dbReference type="AlphaFoldDB" id="V7DFC1"/>
<dbReference type="SUPFAM" id="SSF49354">
    <property type="entry name" value="PapD-like"/>
    <property type="match status" value="1"/>
</dbReference>
<reference evidence="9 10" key="1">
    <citation type="submission" date="2013-10" db="EMBL/GenBank/DDBJ databases">
        <title>Whole Genome Shotgun Sequence of Pseudomonas taiwanensis SJ9.</title>
        <authorList>
            <person name="Hong S.-J."/>
            <person name="Shin J.-H."/>
        </authorList>
    </citation>
    <scope>NUCLEOTIDE SEQUENCE [LARGE SCALE GENOMIC DNA]</scope>
    <source>
        <strain evidence="9 10">SJ9</strain>
    </source>
</reference>
<evidence type="ECO:0000313" key="10">
    <source>
        <dbReference type="Proteomes" id="UP000018511"/>
    </source>
</evidence>
<feature type="signal peptide" evidence="6">
    <location>
        <begin position="1"/>
        <end position="30"/>
    </location>
</feature>
<name>V7DFC1_9PSED</name>
<dbReference type="Pfam" id="PF00345">
    <property type="entry name" value="PapD_N"/>
    <property type="match status" value="1"/>
</dbReference>
<comment type="subcellular location">
    <subcellularLocation>
        <location evidence="1">Periplasm</location>
    </subcellularLocation>
</comment>
<feature type="domain" description="Pili assembly chaperone C-terminal" evidence="8">
    <location>
        <begin position="174"/>
        <end position="237"/>
    </location>
</feature>
<dbReference type="PANTHER" id="PTHR30251">
    <property type="entry name" value="PILUS ASSEMBLY CHAPERONE"/>
    <property type="match status" value="1"/>
</dbReference>
<dbReference type="GO" id="GO:0071555">
    <property type="term" value="P:cell wall organization"/>
    <property type="evidence" value="ECO:0007669"/>
    <property type="project" value="InterPro"/>
</dbReference>
<proteinExistence type="inferred from homology"/>
<dbReference type="InterPro" id="IPR008962">
    <property type="entry name" value="PapD-like_sf"/>
</dbReference>
<sequence>MQIMSNTGYQRLRRALLPLCLALSLPAAEAALTINATRVIHASDARSSSVVVANPTNRPFAVQTWVNTQADDTLTAVPLVPTPVLFRLDPGKDQLVQINRLPNDLPQDRESLFFFNVQEIPQQETSGRNQLNVAMRTRIKLFYRPTQLKGLPQDNVKQLNWFLQQRDDALYLVVDNPTPFHFTFDQLEVSGAGQSEKPSAMAMALPFAQQSYRLTQIRRLQGLQVTFNTLNDYGASTAVIRQPLTLKAAR</sequence>
<organism evidence="9 10">
    <name type="scientific">Pseudomonas taiwanensis SJ9</name>
    <dbReference type="NCBI Taxonomy" id="1388762"/>
    <lineage>
        <taxon>Bacteria</taxon>
        <taxon>Pseudomonadati</taxon>
        <taxon>Pseudomonadota</taxon>
        <taxon>Gammaproteobacteria</taxon>
        <taxon>Pseudomonadales</taxon>
        <taxon>Pseudomonadaceae</taxon>
        <taxon>Pseudomonas</taxon>
    </lineage>
</organism>
<dbReference type="InterPro" id="IPR016147">
    <property type="entry name" value="Pili_assmbl_chaperone_N"/>
</dbReference>
<evidence type="ECO:0000256" key="5">
    <source>
        <dbReference type="ARBA" id="ARBA00023186"/>
    </source>
</evidence>
<dbReference type="InterPro" id="IPR036316">
    <property type="entry name" value="Pili_assmbl_chap_C_dom_sf"/>
</dbReference>
<keyword evidence="3 6" id="KW-0732">Signal</keyword>
<keyword evidence="5" id="KW-0143">Chaperone</keyword>
<gene>
    <name evidence="9" type="ORF">O164_06725</name>
</gene>
<dbReference type="PATRIC" id="fig|1388762.3.peg.1350"/>
<dbReference type="InterPro" id="IPR001829">
    <property type="entry name" value="Pili_assmbl_chaperone_bac"/>
</dbReference>
<dbReference type="PRINTS" id="PR00969">
    <property type="entry name" value="CHAPERONPILI"/>
</dbReference>
<evidence type="ECO:0000313" key="9">
    <source>
        <dbReference type="EMBL" id="ESW40338.1"/>
    </source>
</evidence>
<comment type="caution">
    <text evidence="9">The sequence shown here is derived from an EMBL/GenBank/DDBJ whole genome shotgun (WGS) entry which is preliminary data.</text>
</comment>
<evidence type="ECO:0000256" key="3">
    <source>
        <dbReference type="ARBA" id="ARBA00022729"/>
    </source>
</evidence>
<dbReference type="InterPro" id="IPR016148">
    <property type="entry name" value="Pili_assmbl_chaperone_C"/>
</dbReference>
<evidence type="ECO:0000256" key="4">
    <source>
        <dbReference type="ARBA" id="ARBA00022764"/>
    </source>
</evidence>